<dbReference type="CDD" id="cd03448">
    <property type="entry name" value="HDE_HSD"/>
    <property type="match status" value="1"/>
</dbReference>
<dbReference type="PANTHER" id="PTHR13078:SF56">
    <property type="entry name" value="PEROXISOMAL MULTIFUNCTIONAL ENZYME TYPE 2"/>
    <property type="match status" value="1"/>
</dbReference>
<dbReference type="InterPro" id="IPR002539">
    <property type="entry name" value="MaoC-like_dom"/>
</dbReference>
<evidence type="ECO:0000313" key="4">
    <source>
        <dbReference type="EMBL" id="GEL27104.1"/>
    </source>
</evidence>
<proteinExistence type="inferred from homology"/>
<keyword evidence="5" id="KW-1185">Reference proteome</keyword>
<dbReference type="InterPro" id="IPR029069">
    <property type="entry name" value="HotDog_dom_sf"/>
</dbReference>
<dbReference type="GO" id="GO:0004300">
    <property type="term" value="F:enoyl-CoA hydratase activity"/>
    <property type="evidence" value="ECO:0007669"/>
    <property type="project" value="TreeGrafter"/>
</dbReference>
<evidence type="ECO:0000256" key="1">
    <source>
        <dbReference type="ARBA" id="ARBA00005254"/>
    </source>
</evidence>
<feature type="domain" description="MaoC-like" evidence="2">
    <location>
        <begin position="159"/>
        <end position="271"/>
    </location>
</feature>
<dbReference type="Proteomes" id="UP000321685">
    <property type="component" value="Unassembled WGS sequence"/>
</dbReference>
<dbReference type="Pfam" id="PF01575">
    <property type="entry name" value="MaoC_dehydratas"/>
    <property type="match status" value="1"/>
</dbReference>
<dbReference type="EMBL" id="BJVJ01000148">
    <property type="protein sequence ID" value="GEL27104.1"/>
    <property type="molecule type" value="Genomic_DNA"/>
</dbReference>
<dbReference type="GO" id="GO:0044594">
    <property type="term" value="F:17-beta-hydroxysteroid dehydrogenase (NAD+) activity"/>
    <property type="evidence" value="ECO:0007669"/>
    <property type="project" value="TreeGrafter"/>
</dbReference>
<dbReference type="OrthoDB" id="5522043at2"/>
<accession>A0A511DTJ2</accession>
<dbReference type="GO" id="GO:0006635">
    <property type="term" value="P:fatty acid beta-oxidation"/>
    <property type="evidence" value="ECO:0007669"/>
    <property type="project" value="TreeGrafter"/>
</dbReference>
<gene>
    <name evidence="4" type="ORF">PSU4_60580</name>
</gene>
<comment type="caution">
    <text evidence="4">The sequence shown here is derived from an EMBL/GenBank/DDBJ whole genome shotgun (WGS) entry which is preliminary data.</text>
</comment>
<evidence type="ECO:0000313" key="5">
    <source>
        <dbReference type="Proteomes" id="UP000321685"/>
    </source>
</evidence>
<reference evidence="4 5" key="1">
    <citation type="submission" date="2019-07" db="EMBL/GenBank/DDBJ databases">
        <title>Whole genome shotgun sequence of Pseudonocardia sulfidoxydans NBRC 16205.</title>
        <authorList>
            <person name="Hosoyama A."/>
            <person name="Uohara A."/>
            <person name="Ohji S."/>
            <person name="Ichikawa N."/>
        </authorList>
    </citation>
    <scope>NUCLEOTIDE SEQUENCE [LARGE SCALE GENOMIC DNA]</scope>
    <source>
        <strain evidence="4 5">NBRC 16205</strain>
    </source>
</reference>
<comment type="similarity">
    <text evidence="1">Belongs to the enoyl-CoA hydratase/isomerase family.</text>
</comment>
<dbReference type="SUPFAM" id="SSF54637">
    <property type="entry name" value="Thioesterase/thiol ester dehydrase-isomerase"/>
    <property type="match status" value="2"/>
</dbReference>
<evidence type="ECO:0000259" key="2">
    <source>
        <dbReference type="Pfam" id="PF01575"/>
    </source>
</evidence>
<dbReference type="InterPro" id="IPR054357">
    <property type="entry name" value="MFE-2_N"/>
</dbReference>
<evidence type="ECO:0000259" key="3">
    <source>
        <dbReference type="Pfam" id="PF22622"/>
    </source>
</evidence>
<sequence>MTLNHELVGKRFGPGTRTWTADDAIVYALGVGAGHDPLDELALTTENTAGVAQRAFPTFATVLGVRDLVPPLGDYDGATLVHAEQSVELFAPLPVAGSAEVFRTVTGMYDKGKGALVVTESEGVDPATGDVLWRCGSSMYIRGEGGFGGASAPSGTWARPDGEPDHVVRFSTRPEQALLYRLCGDRNPLHSDPAFAARGGFAAPILHGLCTYGFAGRALVRSLCDGDPTRFGAMSARFSAVVLPGDELVVRVWADAPGEARFQVVRGDGTVVLDRGRFRTRERSTRCP</sequence>
<protein>
    <submittedName>
        <fullName evidence="4">3-alpha,7-alpha,12-alpha-trihydroxy-5-beta-cholest-24-enoyl-CoA hydratase</fullName>
    </submittedName>
</protein>
<organism evidence="4 5">
    <name type="scientific">Pseudonocardia sulfidoxydans NBRC 16205</name>
    <dbReference type="NCBI Taxonomy" id="1223511"/>
    <lineage>
        <taxon>Bacteria</taxon>
        <taxon>Bacillati</taxon>
        <taxon>Actinomycetota</taxon>
        <taxon>Actinomycetes</taxon>
        <taxon>Pseudonocardiales</taxon>
        <taxon>Pseudonocardiaceae</taxon>
        <taxon>Pseudonocardia</taxon>
    </lineage>
</organism>
<name>A0A511DTJ2_9PSEU</name>
<dbReference type="RefSeq" id="WP_147116100.1">
    <property type="nucleotide sequence ID" value="NZ_BJVJ01000148.1"/>
</dbReference>
<feature type="domain" description="Peroxisomal multifunctional enzyme type 2-like N-terminal" evidence="3">
    <location>
        <begin position="19"/>
        <end position="143"/>
    </location>
</feature>
<dbReference type="Gene3D" id="3.10.129.10">
    <property type="entry name" value="Hotdog Thioesterase"/>
    <property type="match status" value="1"/>
</dbReference>
<dbReference type="GO" id="GO:0003857">
    <property type="term" value="F:(3S)-3-hydroxyacyl-CoA dehydrogenase (NAD+) activity"/>
    <property type="evidence" value="ECO:0007669"/>
    <property type="project" value="TreeGrafter"/>
</dbReference>
<dbReference type="PANTHER" id="PTHR13078">
    <property type="entry name" value="PEROXISOMAL MULTIFUNCTIONAL ENZYME TYPE 2-RELATED"/>
    <property type="match status" value="1"/>
</dbReference>
<dbReference type="Pfam" id="PF22622">
    <property type="entry name" value="MFE-2_hydrat-2_N"/>
    <property type="match status" value="1"/>
</dbReference>
<dbReference type="AlphaFoldDB" id="A0A511DTJ2"/>